<dbReference type="PROSITE" id="PS00138">
    <property type="entry name" value="SUBTILASE_SER"/>
    <property type="match status" value="1"/>
</dbReference>
<dbReference type="PRINTS" id="PR00723">
    <property type="entry name" value="SUBTILISIN"/>
</dbReference>
<dbReference type="Pfam" id="PF00082">
    <property type="entry name" value="Peptidase_S8"/>
    <property type="match status" value="1"/>
</dbReference>
<dbReference type="InterPro" id="IPR000209">
    <property type="entry name" value="Peptidase_S8/S53_dom"/>
</dbReference>
<dbReference type="InterPro" id="IPR050131">
    <property type="entry name" value="Peptidase_S8_subtilisin-like"/>
</dbReference>
<dbReference type="PANTHER" id="PTHR43806">
    <property type="entry name" value="PEPTIDASE S8"/>
    <property type="match status" value="1"/>
</dbReference>
<evidence type="ECO:0000256" key="2">
    <source>
        <dbReference type="ARBA" id="ARBA00022670"/>
    </source>
</evidence>
<feature type="active site" description="Charge relay system" evidence="5">
    <location>
        <position position="141"/>
    </location>
</feature>
<keyword evidence="2 5" id="KW-0645">Protease</keyword>
<reference evidence="7 8" key="1">
    <citation type="submission" date="2023-01" db="EMBL/GenBank/DDBJ databases">
        <title>Pseudomonas SA3-5T sp. nov., isolated from tidal flat sediment.</title>
        <authorList>
            <person name="Kim H.S."/>
            <person name="Kim J.-S."/>
            <person name="Suh M.K."/>
            <person name="Eom M.K."/>
            <person name="Lee J.-S."/>
        </authorList>
    </citation>
    <scope>NUCLEOTIDE SEQUENCE [LARGE SCALE GENOMIC DNA]</scope>
    <source>
        <strain evidence="7 8">SA3-5</strain>
    </source>
</reference>
<accession>A0ABT4XAN8</accession>
<dbReference type="PANTHER" id="PTHR43806:SF11">
    <property type="entry name" value="CEREVISIN-RELATED"/>
    <property type="match status" value="1"/>
</dbReference>
<evidence type="ECO:0000256" key="3">
    <source>
        <dbReference type="ARBA" id="ARBA00022801"/>
    </source>
</evidence>
<feature type="active site" description="Charge relay system" evidence="5">
    <location>
        <position position="176"/>
    </location>
</feature>
<organism evidence="7 8">
    <name type="scientific">Pseudomonas aestuarii</name>
    <dbReference type="NCBI Taxonomy" id="3018340"/>
    <lineage>
        <taxon>Bacteria</taxon>
        <taxon>Pseudomonadati</taxon>
        <taxon>Pseudomonadota</taxon>
        <taxon>Gammaproteobacteria</taxon>
        <taxon>Pseudomonadales</taxon>
        <taxon>Pseudomonadaceae</taxon>
        <taxon>Pseudomonas</taxon>
    </lineage>
</organism>
<dbReference type="EMBL" id="JAQJZJ010000001">
    <property type="protein sequence ID" value="MDA7085356.1"/>
    <property type="molecule type" value="Genomic_DNA"/>
</dbReference>
<dbReference type="RefSeq" id="WP_271346272.1">
    <property type="nucleotide sequence ID" value="NZ_JAQJZJ010000001.1"/>
</dbReference>
<comment type="caution">
    <text evidence="7">The sequence shown here is derived from an EMBL/GenBank/DDBJ whole genome shotgun (WGS) entry which is preliminary data.</text>
</comment>
<comment type="similarity">
    <text evidence="1 5">Belongs to the peptidase S8 family.</text>
</comment>
<dbReference type="Gene3D" id="3.40.50.200">
    <property type="entry name" value="Peptidase S8/S53 domain"/>
    <property type="match status" value="1"/>
</dbReference>
<protein>
    <submittedName>
        <fullName evidence="7">S8 family serine peptidase</fullName>
    </submittedName>
</protein>
<evidence type="ECO:0000256" key="5">
    <source>
        <dbReference type="PROSITE-ProRule" id="PRU01240"/>
    </source>
</evidence>
<dbReference type="PROSITE" id="PS51892">
    <property type="entry name" value="SUBTILASE"/>
    <property type="match status" value="1"/>
</dbReference>
<dbReference type="InterPro" id="IPR023828">
    <property type="entry name" value="Peptidase_S8_Ser-AS"/>
</dbReference>
<name>A0ABT4XAN8_9PSED</name>
<evidence type="ECO:0000259" key="6">
    <source>
        <dbReference type="Pfam" id="PF00082"/>
    </source>
</evidence>
<evidence type="ECO:0000256" key="1">
    <source>
        <dbReference type="ARBA" id="ARBA00011073"/>
    </source>
</evidence>
<dbReference type="SUPFAM" id="SSF52743">
    <property type="entry name" value="Subtilisin-like"/>
    <property type="match status" value="1"/>
</dbReference>
<keyword evidence="4 5" id="KW-0720">Serine protease</keyword>
<sequence length="376" mass="40724">MLDQSLPPQQWRGIKQPAADAQVPLREWLVFSRNLAEAQSQRQALQPFALSILRRQQLGELGRVISVYRIPDSADLQQLEARLRQQFPDWQQELNLRYLPLSEALEEGNDDPLERWGQHAVGQAQVSPANCSEGLVVAMLDGPVNPNLAAFAGAALSYQSVVSEAFRPRSLVADRHGNGVAALLVGRRLVHGLIPGASLYALGVFGEDAEVGLHTRTDWLLSGLDRLLALPVPVQVVNLSFGGGYSRLLESSVQRLQSRMQFVAAAGNDGAEGLRYPAAYPGVVAVGAVDARLQRLRQSNYGAGLSLVAPGEDIWTLDEQGQGYFASGTSLAAPFVSAALALNGSLEQLRMRTKDLGPPGQDHWYGAGLVQLPRCR</sequence>
<dbReference type="Proteomes" id="UP001212042">
    <property type="component" value="Unassembled WGS sequence"/>
</dbReference>
<dbReference type="CDD" id="cd05561">
    <property type="entry name" value="Peptidases_S8_4"/>
    <property type="match status" value="1"/>
</dbReference>
<keyword evidence="8" id="KW-1185">Reference proteome</keyword>
<evidence type="ECO:0000313" key="8">
    <source>
        <dbReference type="Proteomes" id="UP001212042"/>
    </source>
</evidence>
<dbReference type="InterPro" id="IPR036852">
    <property type="entry name" value="Peptidase_S8/S53_dom_sf"/>
</dbReference>
<dbReference type="InterPro" id="IPR015500">
    <property type="entry name" value="Peptidase_S8_subtilisin-rel"/>
</dbReference>
<proteinExistence type="inferred from homology"/>
<evidence type="ECO:0000313" key="7">
    <source>
        <dbReference type="EMBL" id="MDA7085356.1"/>
    </source>
</evidence>
<evidence type="ECO:0000256" key="4">
    <source>
        <dbReference type="ARBA" id="ARBA00022825"/>
    </source>
</evidence>
<keyword evidence="3 5" id="KW-0378">Hydrolase</keyword>
<feature type="domain" description="Peptidase S8/S53" evidence="6">
    <location>
        <begin position="133"/>
        <end position="368"/>
    </location>
</feature>
<feature type="active site" description="Charge relay system" evidence="5">
    <location>
        <position position="330"/>
    </location>
</feature>
<gene>
    <name evidence="7" type="ORF">PH586_02985</name>
</gene>